<dbReference type="GO" id="GO:0046655">
    <property type="term" value="P:folic acid metabolic process"/>
    <property type="evidence" value="ECO:0007669"/>
    <property type="project" value="TreeGrafter"/>
</dbReference>
<keyword evidence="5" id="KW-0521">NADP</keyword>
<dbReference type="VEuPathDB" id="MicrosporidiaDB:M153_2710004390"/>
<dbReference type="PRINTS" id="PR00070">
    <property type="entry name" value="DHFR"/>
</dbReference>
<keyword evidence="6" id="KW-0560">Oxidoreductase</keyword>
<evidence type="ECO:0000256" key="4">
    <source>
        <dbReference type="ARBA" id="ARBA00022563"/>
    </source>
</evidence>
<dbReference type="SUPFAM" id="SSF53597">
    <property type="entry name" value="Dihydrofolate reductase-like"/>
    <property type="match status" value="1"/>
</dbReference>
<dbReference type="GO" id="GO:0050661">
    <property type="term" value="F:NADP binding"/>
    <property type="evidence" value="ECO:0007669"/>
    <property type="project" value="InterPro"/>
</dbReference>
<evidence type="ECO:0000259" key="7">
    <source>
        <dbReference type="Pfam" id="PF00186"/>
    </source>
</evidence>
<gene>
    <name evidence="8" type="ORF">M153_2710004390</name>
</gene>
<evidence type="ECO:0000256" key="6">
    <source>
        <dbReference type="ARBA" id="ARBA00023002"/>
    </source>
</evidence>
<evidence type="ECO:0000256" key="5">
    <source>
        <dbReference type="ARBA" id="ARBA00022857"/>
    </source>
</evidence>
<organism evidence="8 9">
    <name type="scientific">Pseudoloma neurophilia</name>
    <dbReference type="NCBI Taxonomy" id="146866"/>
    <lineage>
        <taxon>Eukaryota</taxon>
        <taxon>Fungi</taxon>
        <taxon>Fungi incertae sedis</taxon>
        <taxon>Microsporidia</taxon>
        <taxon>Pseudoloma</taxon>
    </lineage>
</organism>
<sequence>MSIELDTQRLNVFVAHTRTQRIYANKTGIPWKKQIRKEIKVINKIISQENVAVIMGRLTFEDIGRPLENKQTIVVSNKMTKREGVKIFSTFEDALTFCRQHNYTVVIFGGCAIYQAAMAHPCKFFVTLIDDMDYKGEKIFPENQVKLTCVDENVRDLMENPEHNGEKFMENGVGYNFYVGFN</sequence>
<dbReference type="GO" id="GO:0004146">
    <property type="term" value="F:dihydrofolate reductase activity"/>
    <property type="evidence" value="ECO:0007669"/>
    <property type="project" value="UniProtKB-EC"/>
</dbReference>
<dbReference type="GO" id="GO:0005739">
    <property type="term" value="C:mitochondrion"/>
    <property type="evidence" value="ECO:0007669"/>
    <property type="project" value="TreeGrafter"/>
</dbReference>
<dbReference type="OrthoDB" id="414698at2759"/>
<dbReference type="CDD" id="cd00209">
    <property type="entry name" value="DHFR"/>
    <property type="match status" value="1"/>
</dbReference>
<reference evidence="8 9" key="1">
    <citation type="submission" date="2015-07" db="EMBL/GenBank/DDBJ databases">
        <title>The genome of Pseudoloma neurophilia, a relevant intracellular parasite of the zebrafish.</title>
        <authorList>
            <person name="Ndikumana S."/>
            <person name="Pelin A."/>
            <person name="Sanders J."/>
            <person name="Corradi N."/>
        </authorList>
    </citation>
    <scope>NUCLEOTIDE SEQUENCE [LARGE SCALE GENOMIC DNA]</scope>
    <source>
        <strain evidence="8 9">MK1</strain>
    </source>
</reference>
<dbReference type="InterPro" id="IPR012259">
    <property type="entry name" value="DHFR"/>
</dbReference>
<accession>A0A0R0LYK5</accession>
<evidence type="ECO:0000256" key="3">
    <source>
        <dbReference type="ARBA" id="ARBA00018886"/>
    </source>
</evidence>
<dbReference type="Gene3D" id="3.40.430.10">
    <property type="entry name" value="Dihydrofolate Reductase, subunit A"/>
    <property type="match status" value="1"/>
</dbReference>
<keyword evidence="9" id="KW-1185">Reference proteome</keyword>
<feature type="domain" description="DHFR" evidence="7">
    <location>
        <begin position="12"/>
        <end position="144"/>
    </location>
</feature>
<comment type="caution">
    <text evidence="8">The sequence shown here is derived from an EMBL/GenBank/DDBJ whole genome shotgun (WGS) entry which is preliminary data.</text>
</comment>
<evidence type="ECO:0000256" key="1">
    <source>
        <dbReference type="ARBA" id="ARBA00004903"/>
    </source>
</evidence>
<dbReference type="EMBL" id="LGUB01000081">
    <property type="protein sequence ID" value="KRH94402.1"/>
    <property type="molecule type" value="Genomic_DNA"/>
</dbReference>
<dbReference type="PANTHER" id="PTHR48069:SF3">
    <property type="entry name" value="DIHYDROFOLATE REDUCTASE"/>
    <property type="match status" value="1"/>
</dbReference>
<dbReference type="Pfam" id="PF00186">
    <property type="entry name" value="DHFR_1"/>
    <property type="match status" value="1"/>
</dbReference>
<dbReference type="GO" id="GO:0046654">
    <property type="term" value="P:tetrahydrofolate biosynthetic process"/>
    <property type="evidence" value="ECO:0007669"/>
    <property type="project" value="InterPro"/>
</dbReference>
<dbReference type="InterPro" id="IPR001796">
    <property type="entry name" value="DHFR_dom"/>
</dbReference>
<dbReference type="EC" id="1.5.1.3" evidence="2"/>
<name>A0A0R0LYK5_9MICR</name>
<dbReference type="AlphaFoldDB" id="A0A0R0LYK5"/>
<dbReference type="PANTHER" id="PTHR48069">
    <property type="entry name" value="DIHYDROFOLATE REDUCTASE"/>
    <property type="match status" value="1"/>
</dbReference>
<evidence type="ECO:0000256" key="2">
    <source>
        <dbReference type="ARBA" id="ARBA00012856"/>
    </source>
</evidence>
<keyword evidence="4" id="KW-0554">One-carbon metabolism</keyword>
<evidence type="ECO:0000313" key="9">
    <source>
        <dbReference type="Proteomes" id="UP000051530"/>
    </source>
</evidence>
<dbReference type="InterPro" id="IPR024072">
    <property type="entry name" value="DHFR-like_dom_sf"/>
</dbReference>
<proteinExistence type="predicted"/>
<dbReference type="GO" id="GO:0046452">
    <property type="term" value="P:dihydrofolate metabolic process"/>
    <property type="evidence" value="ECO:0007669"/>
    <property type="project" value="TreeGrafter"/>
</dbReference>
<protein>
    <recommendedName>
        <fullName evidence="3">Dihydrofolate reductase</fullName>
        <ecNumber evidence="2">1.5.1.3</ecNumber>
    </recommendedName>
</protein>
<dbReference type="GO" id="GO:0006730">
    <property type="term" value="P:one-carbon metabolic process"/>
    <property type="evidence" value="ECO:0007669"/>
    <property type="project" value="UniProtKB-KW"/>
</dbReference>
<evidence type="ECO:0000313" key="8">
    <source>
        <dbReference type="EMBL" id="KRH94402.1"/>
    </source>
</evidence>
<dbReference type="Proteomes" id="UP000051530">
    <property type="component" value="Unassembled WGS sequence"/>
</dbReference>
<comment type="pathway">
    <text evidence="1">Cofactor biosynthesis; tetrahydrofolate biosynthesis; 5,6,7,8-tetrahydrofolate from 7,8-dihydrofolate: step 1/1.</text>
</comment>